<organism evidence="4 5">
    <name type="scientific">Candidatus Aphodosoma intestinipullorum</name>
    <dbReference type="NCBI Taxonomy" id="2840674"/>
    <lineage>
        <taxon>Bacteria</taxon>
        <taxon>Pseudomonadati</taxon>
        <taxon>Bacteroidota</taxon>
        <taxon>Bacteroidia</taxon>
        <taxon>Bacteroidales</taxon>
        <taxon>Candidatus Aphodosoma</taxon>
    </lineage>
</organism>
<dbReference type="EMBL" id="JADIMV010000076">
    <property type="protein sequence ID" value="MBO8439904.1"/>
    <property type="molecule type" value="Genomic_DNA"/>
</dbReference>
<sequence length="176" mass="19933">MVSCLATEDMVFRVAVDEDFPAIWEIIVQAKARMASEGRRQWDDSYPLPADIRGDIRRGEGYVLCLAGAVVAYGAVSYRGEKAYAALRGIWQMGEPYVVVHRLAVAESAVRRGVATRFIGEACMQAVRRGVRSMRVDTKYDNAAMLRIFGRMGFVFRGKVYYRETEERLAFEKQLC</sequence>
<proteinExistence type="predicted"/>
<feature type="domain" description="N-acetyltransferase" evidence="3">
    <location>
        <begin position="10"/>
        <end position="172"/>
    </location>
</feature>
<reference evidence="4" key="2">
    <citation type="journal article" date="2021" name="PeerJ">
        <title>Extensive microbial diversity within the chicken gut microbiome revealed by metagenomics and culture.</title>
        <authorList>
            <person name="Gilroy R."/>
            <person name="Ravi A."/>
            <person name="Getino M."/>
            <person name="Pursley I."/>
            <person name="Horton D.L."/>
            <person name="Alikhan N.F."/>
            <person name="Baker D."/>
            <person name="Gharbi K."/>
            <person name="Hall N."/>
            <person name="Watson M."/>
            <person name="Adriaenssens E.M."/>
            <person name="Foster-Nyarko E."/>
            <person name="Jarju S."/>
            <person name="Secka A."/>
            <person name="Antonio M."/>
            <person name="Oren A."/>
            <person name="Chaudhuri R.R."/>
            <person name="La Ragione R."/>
            <person name="Hildebrand F."/>
            <person name="Pallen M.J."/>
        </authorList>
    </citation>
    <scope>NUCLEOTIDE SEQUENCE</scope>
    <source>
        <strain evidence="4">3924</strain>
    </source>
</reference>
<comment type="caution">
    <text evidence="4">The sequence shown here is derived from an EMBL/GenBank/DDBJ whole genome shotgun (WGS) entry which is preliminary data.</text>
</comment>
<accession>A0A940IER2</accession>
<reference evidence="4" key="1">
    <citation type="submission" date="2020-10" db="EMBL/GenBank/DDBJ databases">
        <authorList>
            <person name="Gilroy R."/>
        </authorList>
    </citation>
    <scope>NUCLEOTIDE SEQUENCE</scope>
    <source>
        <strain evidence="4">3924</strain>
    </source>
</reference>
<dbReference type="Gene3D" id="3.40.630.30">
    <property type="match status" value="1"/>
</dbReference>
<evidence type="ECO:0000256" key="1">
    <source>
        <dbReference type="ARBA" id="ARBA00022679"/>
    </source>
</evidence>
<dbReference type="InterPro" id="IPR016181">
    <property type="entry name" value="Acyl_CoA_acyltransferase"/>
</dbReference>
<gene>
    <name evidence="4" type="ORF">IAC51_04560</name>
</gene>
<keyword evidence="1" id="KW-0808">Transferase</keyword>
<dbReference type="PROSITE" id="PS51186">
    <property type="entry name" value="GNAT"/>
    <property type="match status" value="1"/>
</dbReference>
<dbReference type="InterPro" id="IPR050832">
    <property type="entry name" value="Bact_Acetyltransf"/>
</dbReference>
<dbReference type="PANTHER" id="PTHR43877">
    <property type="entry name" value="AMINOALKYLPHOSPHONATE N-ACETYLTRANSFERASE-RELATED-RELATED"/>
    <property type="match status" value="1"/>
</dbReference>
<keyword evidence="2" id="KW-0012">Acyltransferase</keyword>
<dbReference type="InterPro" id="IPR000182">
    <property type="entry name" value="GNAT_dom"/>
</dbReference>
<dbReference type="Proteomes" id="UP000712007">
    <property type="component" value="Unassembled WGS sequence"/>
</dbReference>
<dbReference type="Pfam" id="PF00583">
    <property type="entry name" value="Acetyltransf_1"/>
    <property type="match status" value="1"/>
</dbReference>
<dbReference type="PANTHER" id="PTHR43877:SF2">
    <property type="entry name" value="AMINOALKYLPHOSPHONATE N-ACETYLTRANSFERASE-RELATED"/>
    <property type="match status" value="1"/>
</dbReference>
<name>A0A940IER2_9BACT</name>
<dbReference type="CDD" id="cd04301">
    <property type="entry name" value="NAT_SF"/>
    <property type="match status" value="1"/>
</dbReference>
<dbReference type="GO" id="GO:0016747">
    <property type="term" value="F:acyltransferase activity, transferring groups other than amino-acyl groups"/>
    <property type="evidence" value="ECO:0007669"/>
    <property type="project" value="InterPro"/>
</dbReference>
<evidence type="ECO:0000259" key="3">
    <source>
        <dbReference type="PROSITE" id="PS51186"/>
    </source>
</evidence>
<dbReference type="SUPFAM" id="SSF55729">
    <property type="entry name" value="Acyl-CoA N-acyltransferases (Nat)"/>
    <property type="match status" value="1"/>
</dbReference>
<evidence type="ECO:0000313" key="5">
    <source>
        <dbReference type="Proteomes" id="UP000712007"/>
    </source>
</evidence>
<protein>
    <submittedName>
        <fullName evidence="4">GNAT family N-acetyltransferase</fullName>
    </submittedName>
</protein>
<evidence type="ECO:0000313" key="4">
    <source>
        <dbReference type="EMBL" id="MBO8439904.1"/>
    </source>
</evidence>
<evidence type="ECO:0000256" key="2">
    <source>
        <dbReference type="ARBA" id="ARBA00023315"/>
    </source>
</evidence>
<dbReference type="AlphaFoldDB" id="A0A940IER2"/>